<name>A0ACB9XLG2_CHAAC</name>
<evidence type="ECO:0000313" key="2">
    <source>
        <dbReference type="Proteomes" id="UP001057452"/>
    </source>
</evidence>
<protein>
    <submittedName>
        <fullName evidence="1">Uncharacterized protein</fullName>
    </submittedName>
</protein>
<dbReference type="Proteomes" id="UP001057452">
    <property type="component" value="Chromosome 5"/>
</dbReference>
<accession>A0ACB9XLG2</accession>
<organism evidence="1 2">
    <name type="scientific">Chaenocephalus aceratus</name>
    <name type="common">Blackfin icefish</name>
    <name type="synonym">Chaenichthys aceratus</name>
    <dbReference type="NCBI Taxonomy" id="36190"/>
    <lineage>
        <taxon>Eukaryota</taxon>
        <taxon>Metazoa</taxon>
        <taxon>Chordata</taxon>
        <taxon>Craniata</taxon>
        <taxon>Vertebrata</taxon>
        <taxon>Euteleostomi</taxon>
        <taxon>Actinopterygii</taxon>
        <taxon>Neopterygii</taxon>
        <taxon>Teleostei</taxon>
        <taxon>Neoteleostei</taxon>
        <taxon>Acanthomorphata</taxon>
        <taxon>Eupercaria</taxon>
        <taxon>Perciformes</taxon>
        <taxon>Notothenioidei</taxon>
        <taxon>Channichthyidae</taxon>
        <taxon>Chaenocephalus</taxon>
    </lineage>
</organism>
<feature type="non-terminal residue" evidence="1">
    <location>
        <position position="1"/>
    </location>
</feature>
<dbReference type="EMBL" id="CM043789">
    <property type="protein sequence ID" value="KAI4827980.1"/>
    <property type="molecule type" value="Genomic_DNA"/>
</dbReference>
<proteinExistence type="predicted"/>
<gene>
    <name evidence="1" type="ORF">KUCAC02_031336</name>
</gene>
<sequence length="240" mass="26414">VEKGGLIMQRKLEEVDDEGAWRGRRRPIPLPVQQAFLQERGIQSQPGPSPHPSTGLFGEEKGSVEAKRQRYSQNALRRPHTRTLFHSSINTARLSVRTNIHIQTCRALMVVSVLLGFMGMIISVVGMKCTKVGDNNPTTKSRIAVTGGALFLLAGLCTLVSGPGTPLRCPYQFFNPNTPAQRKETTPVRYEFGSALFVGWAAASLTVLGGGLLCCSCSKEDMRGQQYYRQSQPSTTREYV</sequence>
<comment type="caution">
    <text evidence="1">The sequence shown here is derived from an EMBL/GenBank/DDBJ whole genome shotgun (WGS) entry which is preliminary data.</text>
</comment>
<reference evidence="1" key="1">
    <citation type="submission" date="2022-05" db="EMBL/GenBank/DDBJ databases">
        <title>Chromosome-level genome of Chaenocephalus aceratus.</title>
        <authorList>
            <person name="Park H."/>
        </authorList>
    </citation>
    <scope>NUCLEOTIDE SEQUENCE</scope>
    <source>
        <strain evidence="1">KU_202001</strain>
    </source>
</reference>
<evidence type="ECO:0000313" key="1">
    <source>
        <dbReference type="EMBL" id="KAI4827980.1"/>
    </source>
</evidence>
<keyword evidence="2" id="KW-1185">Reference proteome</keyword>